<protein>
    <submittedName>
        <fullName evidence="6 7">Protein IQ-DOMAIN 14</fullName>
    </submittedName>
</protein>
<evidence type="ECO:0000256" key="3">
    <source>
        <dbReference type="ARBA" id="ARBA00024378"/>
    </source>
</evidence>
<dbReference type="InterPro" id="IPR025064">
    <property type="entry name" value="DUF4005"/>
</dbReference>
<evidence type="ECO:0000259" key="4">
    <source>
        <dbReference type="Pfam" id="PF13178"/>
    </source>
</evidence>
<evidence type="ECO:0000256" key="1">
    <source>
        <dbReference type="ARBA" id="ARBA00022860"/>
    </source>
</evidence>
<dbReference type="AlphaFoldDB" id="A0A6P5SU46"/>
<comment type="similarity">
    <text evidence="2">Belongs to the IQD family.</text>
</comment>
<dbReference type="Gene3D" id="1.20.5.190">
    <property type="match status" value="1"/>
</dbReference>
<dbReference type="InterPro" id="IPR000048">
    <property type="entry name" value="IQ_motif_EF-hand-BS"/>
</dbReference>
<dbReference type="RefSeq" id="XP_021820367.1">
    <property type="nucleotide sequence ID" value="XM_021964675.1"/>
</dbReference>
<dbReference type="RefSeq" id="XP_021820375.1">
    <property type="nucleotide sequence ID" value="XM_021964683.1"/>
</dbReference>
<dbReference type="Pfam" id="PF13178">
    <property type="entry name" value="DUF4005"/>
    <property type="match status" value="1"/>
</dbReference>
<evidence type="ECO:0000313" key="6">
    <source>
        <dbReference type="RefSeq" id="XP_021820367.1"/>
    </source>
</evidence>
<dbReference type="Pfam" id="PF00612">
    <property type="entry name" value="IQ"/>
    <property type="match status" value="1"/>
</dbReference>
<dbReference type="CDD" id="cd23767">
    <property type="entry name" value="IQCD"/>
    <property type="match status" value="1"/>
</dbReference>
<dbReference type="PANTHER" id="PTHR32295:SF212">
    <property type="entry name" value="CALMODULIN BINDING PROTEIN-RELATED"/>
    <property type="match status" value="1"/>
</dbReference>
<evidence type="ECO:0000313" key="7">
    <source>
        <dbReference type="RefSeq" id="XP_021820375.1"/>
    </source>
</evidence>
<feature type="domain" description="DUF4005" evidence="4">
    <location>
        <begin position="320"/>
        <end position="388"/>
    </location>
</feature>
<gene>
    <name evidence="6 7" type="primary">LOC110762074</name>
</gene>
<evidence type="ECO:0000256" key="2">
    <source>
        <dbReference type="ARBA" id="ARBA00024341"/>
    </source>
</evidence>
<dbReference type="SMART" id="SM00015">
    <property type="entry name" value="IQ"/>
    <property type="match status" value="1"/>
</dbReference>
<dbReference type="GO" id="GO:0005516">
    <property type="term" value="F:calmodulin binding"/>
    <property type="evidence" value="ECO:0007669"/>
    <property type="project" value="UniProtKB-KW"/>
</dbReference>
<proteinExistence type="inferred from homology"/>
<dbReference type="PANTHER" id="PTHR32295">
    <property type="entry name" value="IQ-DOMAIN 5-RELATED"/>
    <property type="match status" value="1"/>
</dbReference>
<evidence type="ECO:0000313" key="5">
    <source>
        <dbReference type="Proteomes" id="UP000515124"/>
    </source>
</evidence>
<sequence>MAKKKGWFGWVKRFFTSEAKTRTQKKSNHWRWIFRRLEVLHQYPAQAALTAPERTLREATEEQKKHALNVAMATAAAAEAAVAAAHAAAEVVRLTSQPYHYFTKFDRNLAAIKIQSAYRAHLARKALRALKGLVKLQAIVRGRAVRRQAATTLKRSPSNRRGQAEIWKRSILAADEGCNDGEKKQLSSPQREFEEKEATLECSSQRGWDCSIISKEDMEAIRLRKQEAMIKRERVKKYSFSLRESRNVQMLDDSMIDNATETLTVHSNLSGCTDGKFGGSQVKLRHVRNEDSREGLSPQFQLLPRRSFCNAEENNSAQHQHDRLMTSSAVLPTYMAVTASAKAKTRSLSTPKQRLEFQDRKYSNHSFSHNNGLSLCSSYDAESIGKYSKNGWGSLADIFKQYHH</sequence>
<keyword evidence="1" id="KW-0112">Calmodulin-binding</keyword>
<accession>A0A6P5SU46</accession>
<dbReference type="GeneID" id="110762074"/>
<name>A0A6P5SU46_PRUAV</name>
<reference evidence="6 7" key="1">
    <citation type="submission" date="2025-04" db="UniProtKB">
        <authorList>
            <consortium name="RefSeq"/>
        </authorList>
    </citation>
    <scope>IDENTIFICATION</scope>
</reference>
<keyword evidence="5" id="KW-1185">Reference proteome</keyword>
<comment type="subunit">
    <text evidence="3">Binds to multiple calmodulin (CaM) in the presence of Ca(2+) and CaM-like proteins.</text>
</comment>
<organism evidence="5 7">
    <name type="scientific">Prunus avium</name>
    <name type="common">Cherry</name>
    <name type="synonym">Cerasus avium</name>
    <dbReference type="NCBI Taxonomy" id="42229"/>
    <lineage>
        <taxon>Eukaryota</taxon>
        <taxon>Viridiplantae</taxon>
        <taxon>Streptophyta</taxon>
        <taxon>Embryophyta</taxon>
        <taxon>Tracheophyta</taxon>
        <taxon>Spermatophyta</taxon>
        <taxon>Magnoliopsida</taxon>
        <taxon>eudicotyledons</taxon>
        <taxon>Gunneridae</taxon>
        <taxon>Pentapetalae</taxon>
        <taxon>rosids</taxon>
        <taxon>fabids</taxon>
        <taxon>Rosales</taxon>
        <taxon>Rosaceae</taxon>
        <taxon>Amygdaloideae</taxon>
        <taxon>Amygdaleae</taxon>
        <taxon>Prunus</taxon>
    </lineage>
</organism>
<dbReference type="Proteomes" id="UP000515124">
    <property type="component" value="Unplaced"/>
</dbReference>
<dbReference type="KEGG" id="pavi:110762074"/>
<dbReference type="Gramene" id="Pav_sc0000058.1_g460.1.mk:mrna">
    <property type="protein sequence ID" value="Pav_sc0000058.1_g460.1.mk:mrna"/>
    <property type="gene ID" value="Pav_sc0000058.1_g460.1.mk"/>
</dbReference>
<dbReference type="PROSITE" id="PS50096">
    <property type="entry name" value="IQ"/>
    <property type="match status" value="2"/>
</dbReference>